<name>A0A261S6N2_9BORD</name>
<proteinExistence type="predicted"/>
<dbReference type="EMBL" id="NEVL01000004">
    <property type="protein sequence ID" value="OZI33034.1"/>
    <property type="molecule type" value="Genomic_DNA"/>
</dbReference>
<sequence>MPDSGVVLGAGAGDGVGAGAGAVELGAGDEVEGVEPPAGAAVSSFLLQAVRATARTEATIRVLLIMSRLLLKKCRGPVEGETRGP</sequence>
<accession>A0A261S6N2</accession>
<gene>
    <name evidence="1" type="ORF">CEG14_19435</name>
</gene>
<organism evidence="1 2">
    <name type="scientific">Bordetella genomosp. 1</name>
    <dbReference type="NCBI Taxonomy" id="1395607"/>
    <lineage>
        <taxon>Bacteria</taxon>
        <taxon>Pseudomonadati</taxon>
        <taxon>Pseudomonadota</taxon>
        <taxon>Betaproteobacteria</taxon>
        <taxon>Burkholderiales</taxon>
        <taxon>Alcaligenaceae</taxon>
        <taxon>Bordetella</taxon>
    </lineage>
</organism>
<evidence type="ECO:0000313" key="1">
    <source>
        <dbReference type="EMBL" id="OZI33034.1"/>
    </source>
</evidence>
<dbReference type="AlphaFoldDB" id="A0A261S6N2"/>
<reference evidence="1 2" key="1">
    <citation type="submission" date="2017-05" db="EMBL/GenBank/DDBJ databases">
        <title>Complete and WGS of Bordetella genogroups.</title>
        <authorList>
            <person name="Spilker T."/>
            <person name="LiPuma J."/>
        </authorList>
    </citation>
    <scope>NUCLEOTIDE SEQUENCE [LARGE SCALE GENOMIC DNA]</scope>
    <source>
        <strain evidence="1 2">AU17610</strain>
    </source>
</reference>
<comment type="caution">
    <text evidence="1">The sequence shown here is derived from an EMBL/GenBank/DDBJ whole genome shotgun (WGS) entry which is preliminary data.</text>
</comment>
<dbReference type="Proteomes" id="UP000217005">
    <property type="component" value="Unassembled WGS sequence"/>
</dbReference>
<evidence type="ECO:0000313" key="2">
    <source>
        <dbReference type="Proteomes" id="UP000217005"/>
    </source>
</evidence>
<protein>
    <submittedName>
        <fullName evidence="1">Uncharacterized protein</fullName>
    </submittedName>
</protein>